<evidence type="ECO:0000256" key="1">
    <source>
        <dbReference type="SAM" id="Phobius"/>
    </source>
</evidence>
<evidence type="ECO:0000313" key="3">
    <source>
        <dbReference type="Proteomes" id="UP000093629"/>
    </source>
</evidence>
<protein>
    <submittedName>
        <fullName evidence="2">Uncharacterized protein</fullName>
    </submittedName>
</protein>
<dbReference type="EMBL" id="LZLQ01000129">
    <property type="protein sequence ID" value="OBK12265.1"/>
    <property type="molecule type" value="Genomic_DNA"/>
</dbReference>
<keyword evidence="1" id="KW-0812">Transmembrane</keyword>
<keyword evidence="1" id="KW-1133">Transmembrane helix</keyword>
<dbReference type="Proteomes" id="UP000093629">
    <property type="component" value="Unassembled WGS sequence"/>
</dbReference>
<dbReference type="RefSeq" id="WP_065160579.1">
    <property type="nucleotide sequence ID" value="NZ_LZLQ01000129.1"/>
</dbReference>
<organism evidence="2 3">
    <name type="scientific">Mycobacterium asiaticum</name>
    <dbReference type="NCBI Taxonomy" id="1790"/>
    <lineage>
        <taxon>Bacteria</taxon>
        <taxon>Bacillati</taxon>
        <taxon>Actinomycetota</taxon>
        <taxon>Actinomycetes</taxon>
        <taxon>Mycobacteriales</taxon>
        <taxon>Mycobacteriaceae</taxon>
        <taxon>Mycobacterium</taxon>
    </lineage>
</organism>
<keyword evidence="1" id="KW-0472">Membrane</keyword>
<keyword evidence="3" id="KW-1185">Reference proteome</keyword>
<name>A0A1A3MT65_MYCAS</name>
<evidence type="ECO:0000313" key="2">
    <source>
        <dbReference type="EMBL" id="OBK12265.1"/>
    </source>
</evidence>
<dbReference type="Pfam" id="PF20381">
    <property type="entry name" value="Rv1476"/>
    <property type="match status" value="1"/>
</dbReference>
<accession>A0A1A3MT65</accession>
<dbReference type="InterPro" id="IPR046498">
    <property type="entry name" value="Rv1476-like"/>
</dbReference>
<sequence length="184" mass="19517">MTDLPQTIPFLPEYIPQDVDIASIKAQVAVDGVAAASSTEPGLLEVVNQARGDGINLKIVLLDHNPPSDTPLRDIATVVGADYPDSTVLVLSPSYVGSYSSHYPRVTLEAGEDHSKTGNPAQSAQNFLNELNTPEFPWTAFTIVLLLVVFAAAVGSRVMQLRNRQAATSVASAENVTSVDESGI</sequence>
<dbReference type="OrthoDB" id="4543462at2"/>
<gene>
    <name evidence="2" type="ORF">A5636_12755</name>
</gene>
<comment type="caution">
    <text evidence="2">The sequence shown here is derived from an EMBL/GenBank/DDBJ whole genome shotgun (WGS) entry which is preliminary data.</text>
</comment>
<feature type="transmembrane region" description="Helical" evidence="1">
    <location>
        <begin position="136"/>
        <end position="155"/>
    </location>
</feature>
<proteinExistence type="predicted"/>
<dbReference type="AlphaFoldDB" id="A0A1A3MT65"/>
<reference evidence="2 3" key="1">
    <citation type="submission" date="2016-06" db="EMBL/GenBank/DDBJ databases">
        <authorList>
            <person name="Kjaerup R.B."/>
            <person name="Dalgaard T.S."/>
            <person name="Juul-Madsen H.R."/>
        </authorList>
    </citation>
    <scope>NUCLEOTIDE SEQUENCE [LARGE SCALE GENOMIC DNA]</scope>
    <source>
        <strain evidence="2 3">1245139.5</strain>
    </source>
</reference>